<name>A0A4C1UNA4_EUMVA</name>
<sequence>MILEIKTRPILYDSGHSLYRDAEAKKSTWEELSKILIDDYDDISVDKKYEKVELVKRKWKSVSDYYKKEKRMLAQGQKIRQRGNKYAFADALAFLDPFIDCDAPPKHRWTRSTKVPRGSFDSNEFVDRDEVFPQNDDIEEIEEEEEFLEIDSQQPPAKRAKTRNERSDPLFTDEQAQSADITLANSEDSDKLFLLSFLSDMISMTDVQKIEFKIEMLKMLKKIKYGHCSDTQATSKPRDKTSKAREYNSSRNCEVPFLNKIDHDY</sequence>
<dbReference type="PANTHER" id="PTHR12243">
    <property type="entry name" value="MADF DOMAIN TRANSCRIPTION FACTOR"/>
    <property type="match status" value="1"/>
</dbReference>
<dbReference type="EMBL" id="BGZK01000195">
    <property type="protein sequence ID" value="GBP27557.1"/>
    <property type="molecule type" value="Genomic_DNA"/>
</dbReference>
<dbReference type="GO" id="GO:0006357">
    <property type="term" value="P:regulation of transcription by RNA polymerase II"/>
    <property type="evidence" value="ECO:0007669"/>
    <property type="project" value="TreeGrafter"/>
</dbReference>
<evidence type="ECO:0000313" key="5">
    <source>
        <dbReference type="EMBL" id="GBP27557.1"/>
    </source>
</evidence>
<dbReference type="GO" id="GO:0005667">
    <property type="term" value="C:transcription regulator complex"/>
    <property type="evidence" value="ECO:0007669"/>
    <property type="project" value="TreeGrafter"/>
</dbReference>
<dbReference type="PROSITE" id="PS51031">
    <property type="entry name" value="BESS"/>
    <property type="match status" value="1"/>
</dbReference>
<comment type="caution">
    <text evidence="5">The sequence shown here is derived from an EMBL/GenBank/DDBJ whole genome shotgun (WGS) entry which is preliminary data.</text>
</comment>
<proteinExistence type="predicted"/>
<evidence type="ECO:0000256" key="1">
    <source>
        <dbReference type="PROSITE-ProRule" id="PRU00371"/>
    </source>
</evidence>
<evidence type="ECO:0000313" key="6">
    <source>
        <dbReference type="Proteomes" id="UP000299102"/>
    </source>
</evidence>
<dbReference type="SMART" id="SM00595">
    <property type="entry name" value="MADF"/>
    <property type="match status" value="1"/>
</dbReference>
<evidence type="ECO:0000256" key="2">
    <source>
        <dbReference type="SAM" id="MobiDB-lite"/>
    </source>
</evidence>
<dbReference type="Pfam" id="PF10545">
    <property type="entry name" value="MADF_DNA_bdg"/>
    <property type="match status" value="1"/>
</dbReference>
<comment type="subcellular location">
    <subcellularLocation>
        <location evidence="1">Nucleus</location>
    </subcellularLocation>
</comment>
<dbReference type="PROSITE" id="PS51029">
    <property type="entry name" value="MADF"/>
    <property type="match status" value="1"/>
</dbReference>
<evidence type="ECO:0000259" key="4">
    <source>
        <dbReference type="PROSITE" id="PS51031"/>
    </source>
</evidence>
<evidence type="ECO:0008006" key="7">
    <source>
        <dbReference type="Google" id="ProtNLM"/>
    </source>
</evidence>
<dbReference type="Pfam" id="PF02944">
    <property type="entry name" value="BESS"/>
    <property type="match status" value="1"/>
</dbReference>
<keyword evidence="6" id="KW-1185">Reference proteome</keyword>
<feature type="domain" description="MADF" evidence="3">
    <location>
        <begin position="1"/>
        <end position="100"/>
    </location>
</feature>
<organism evidence="5 6">
    <name type="scientific">Eumeta variegata</name>
    <name type="common">Bagworm moth</name>
    <name type="synonym">Eumeta japonica</name>
    <dbReference type="NCBI Taxonomy" id="151549"/>
    <lineage>
        <taxon>Eukaryota</taxon>
        <taxon>Metazoa</taxon>
        <taxon>Ecdysozoa</taxon>
        <taxon>Arthropoda</taxon>
        <taxon>Hexapoda</taxon>
        <taxon>Insecta</taxon>
        <taxon>Pterygota</taxon>
        <taxon>Neoptera</taxon>
        <taxon>Endopterygota</taxon>
        <taxon>Lepidoptera</taxon>
        <taxon>Glossata</taxon>
        <taxon>Ditrysia</taxon>
        <taxon>Tineoidea</taxon>
        <taxon>Psychidae</taxon>
        <taxon>Oiketicinae</taxon>
        <taxon>Eumeta</taxon>
    </lineage>
</organism>
<dbReference type="InterPro" id="IPR039353">
    <property type="entry name" value="TF_Adf1"/>
</dbReference>
<dbReference type="GO" id="GO:0003677">
    <property type="term" value="F:DNA binding"/>
    <property type="evidence" value="ECO:0007669"/>
    <property type="project" value="InterPro"/>
</dbReference>
<feature type="region of interest" description="Disordered" evidence="2">
    <location>
        <begin position="144"/>
        <end position="169"/>
    </location>
</feature>
<gene>
    <name evidence="5" type="ORF">EVAR_18752_1</name>
</gene>
<evidence type="ECO:0000259" key="3">
    <source>
        <dbReference type="PROSITE" id="PS51029"/>
    </source>
</evidence>
<dbReference type="PANTHER" id="PTHR12243:SF60">
    <property type="entry name" value="SI:CH211-15D5.12-RELATED"/>
    <property type="match status" value="1"/>
</dbReference>
<reference evidence="5 6" key="1">
    <citation type="journal article" date="2019" name="Commun. Biol.">
        <title>The bagworm genome reveals a unique fibroin gene that provides high tensile strength.</title>
        <authorList>
            <person name="Kono N."/>
            <person name="Nakamura H."/>
            <person name="Ohtoshi R."/>
            <person name="Tomita M."/>
            <person name="Numata K."/>
            <person name="Arakawa K."/>
        </authorList>
    </citation>
    <scope>NUCLEOTIDE SEQUENCE [LARGE SCALE GENOMIC DNA]</scope>
</reference>
<keyword evidence="1" id="KW-0539">Nucleus</keyword>
<dbReference type="AlphaFoldDB" id="A0A4C1UNA4"/>
<dbReference type="GO" id="GO:0005634">
    <property type="term" value="C:nucleus"/>
    <property type="evidence" value="ECO:0007669"/>
    <property type="project" value="UniProtKB-SubCell"/>
</dbReference>
<feature type="compositionally biased region" description="Basic and acidic residues" evidence="2">
    <location>
        <begin position="236"/>
        <end position="248"/>
    </location>
</feature>
<feature type="region of interest" description="Disordered" evidence="2">
    <location>
        <begin position="229"/>
        <end position="248"/>
    </location>
</feature>
<dbReference type="InterPro" id="IPR006578">
    <property type="entry name" value="MADF-dom"/>
</dbReference>
<accession>A0A4C1UNA4</accession>
<dbReference type="InterPro" id="IPR004210">
    <property type="entry name" value="BESS_motif"/>
</dbReference>
<dbReference type="OrthoDB" id="7470341at2759"/>
<protein>
    <recommendedName>
        <fullName evidence="7">MADF domain-containing protein</fullName>
    </recommendedName>
</protein>
<dbReference type="Proteomes" id="UP000299102">
    <property type="component" value="Unassembled WGS sequence"/>
</dbReference>
<feature type="domain" description="BESS" evidence="4">
    <location>
        <begin position="187"/>
        <end position="226"/>
    </location>
</feature>